<proteinExistence type="predicted"/>
<keyword evidence="2" id="KW-1185">Reference proteome</keyword>
<name>A0A4C1XH42_EUMVA</name>
<protein>
    <submittedName>
        <fullName evidence="1">Uncharacterized protein</fullName>
    </submittedName>
</protein>
<dbReference type="EMBL" id="BGZK01000865">
    <property type="protein sequence ID" value="GBP63261.1"/>
    <property type="molecule type" value="Genomic_DNA"/>
</dbReference>
<evidence type="ECO:0000313" key="2">
    <source>
        <dbReference type="Proteomes" id="UP000299102"/>
    </source>
</evidence>
<reference evidence="1 2" key="1">
    <citation type="journal article" date="2019" name="Commun. Biol.">
        <title>The bagworm genome reveals a unique fibroin gene that provides high tensile strength.</title>
        <authorList>
            <person name="Kono N."/>
            <person name="Nakamura H."/>
            <person name="Ohtoshi R."/>
            <person name="Tomita M."/>
            <person name="Numata K."/>
            <person name="Arakawa K."/>
        </authorList>
    </citation>
    <scope>NUCLEOTIDE SEQUENCE [LARGE SCALE GENOMIC DNA]</scope>
</reference>
<organism evidence="1 2">
    <name type="scientific">Eumeta variegata</name>
    <name type="common">Bagworm moth</name>
    <name type="synonym">Eumeta japonica</name>
    <dbReference type="NCBI Taxonomy" id="151549"/>
    <lineage>
        <taxon>Eukaryota</taxon>
        <taxon>Metazoa</taxon>
        <taxon>Ecdysozoa</taxon>
        <taxon>Arthropoda</taxon>
        <taxon>Hexapoda</taxon>
        <taxon>Insecta</taxon>
        <taxon>Pterygota</taxon>
        <taxon>Neoptera</taxon>
        <taxon>Endopterygota</taxon>
        <taxon>Lepidoptera</taxon>
        <taxon>Glossata</taxon>
        <taxon>Ditrysia</taxon>
        <taxon>Tineoidea</taxon>
        <taxon>Psychidae</taxon>
        <taxon>Oiketicinae</taxon>
        <taxon>Eumeta</taxon>
    </lineage>
</organism>
<gene>
    <name evidence="1" type="ORF">EVAR_89051_1</name>
</gene>
<dbReference type="Proteomes" id="UP000299102">
    <property type="component" value="Unassembled WGS sequence"/>
</dbReference>
<evidence type="ECO:0000313" key="1">
    <source>
        <dbReference type="EMBL" id="GBP63261.1"/>
    </source>
</evidence>
<comment type="caution">
    <text evidence="1">The sequence shown here is derived from an EMBL/GenBank/DDBJ whole genome shotgun (WGS) entry which is preliminary data.</text>
</comment>
<sequence length="89" mass="10290">MLPMGRDARWTSMAVLRLRPSSWPFDTIESDGGGLCGRNHFSVLFRGNLISIPAHNNRVGLRWVRTRERPRRRSSRCEILEAMSHVTKE</sequence>
<dbReference type="AlphaFoldDB" id="A0A4C1XH42"/>
<accession>A0A4C1XH42</accession>